<keyword evidence="8" id="KW-1185">Reference proteome</keyword>
<evidence type="ECO:0000256" key="4">
    <source>
        <dbReference type="ARBA" id="ARBA00022833"/>
    </source>
</evidence>
<dbReference type="GO" id="GO:0008237">
    <property type="term" value="F:metallopeptidase activity"/>
    <property type="evidence" value="ECO:0007669"/>
    <property type="project" value="UniProtKB-KW"/>
</dbReference>
<dbReference type="InterPro" id="IPR021190">
    <property type="entry name" value="Pept_M10A"/>
</dbReference>
<dbReference type="Pfam" id="PF00413">
    <property type="entry name" value="Peptidase_M10"/>
    <property type="match status" value="1"/>
</dbReference>
<accession>A0ABU9SMD2</accession>
<dbReference type="InterPro" id="IPR024079">
    <property type="entry name" value="MetalloPept_cat_dom_sf"/>
</dbReference>
<name>A0ABU9SMD2_9BURK</name>
<dbReference type="EMBL" id="JAYMRW010000022">
    <property type="protein sequence ID" value="MEM5452505.1"/>
    <property type="molecule type" value="Genomic_DNA"/>
</dbReference>
<dbReference type="RefSeq" id="WP_368685038.1">
    <property type="nucleotide sequence ID" value="NZ_JAYMRW010000022.1"/>
</dbReference>
<dbReference type="Gene3D" id="3.40.390.10">
    <property type="entry name" value="Collagenase (Catalytic Domain)"/>
    <property type="match status" value="1"/>
</dbReference>
<dbReference type="SUPFAM" id="SSF55486">
    <property type="entry name" value="Metalloproteases ('zincins'), catalytic domain"/>
    <property type="match status" value="1"/>
</dbReference>
<gene>
    <name evidence="7" type="ORF">VSR33_34220</name>
</gene>
<evidence type="ECO:0000313" key="7">
    <source>
        <dbReference type="EMBL" id="MEM5452505.1"/>
    </source>
</evidence>
<dbReference type="Proteomes" id="UP001390669">
    <property type="component" value="Unassembled WGS sequence"/>
</dbReference>
<evidence type="ECO:0000256" key="2">
    <source>
        <dbReference type="ARBA" id="ARBA00022723"/>
    </source>
</evidence>
<proteinExistence type="predicted"/>
<keyword evidence="3 7" id="KW-0378">Hydrolase</keyword>
<keyword evidence="4" id="KW-0862">Zinc</keyword>
<feature type="domain" description="Peptidase metallopeptidase" evidence="6">
    <location>
        <begin position="2"/>
        <end position="147"/>
    </location>
</feature>
<dbReference type="InterPro" id="IPR001818">
    <property type="entry name" value="Pept_M10_metallopeptidase"/>
</dbReference>
<keyword evidence="5 7" id="KW-0482">Metalloprotease</keyword>
<evidence type="ECO:0000259" key="6">
    <source>
        <dbReference type="SMART" id="SM00235"/>
    </source>
</evidence>
<evidence type="ECO:0000256" key="3">
    <source>
        <dbReference type="ARBA" id="ARBA00022801"/>
    </source>
</evidence>
<reference evidence="7 8" key="1">
    <citation type="submission" date="2024-01" db="EMBL/GenBank/DDBJ databases">
        <title>The diversity of rhizobia nodulating Mimosa spp. in eleven states of Brazil covering several biomes is determined by host plant, location, and edaphic factors.</title>
        <authorList>
            <person name="Rouws L."/>
            <person name="Barauna A."/>
            <person name="Beukes C."/>
            <person name="De Faria S.M."/>
            <person name="Gross E."/>
            <person name="Dos Reis Junior F.B."/>
            <person name="Simon M."/>
            <person name="Maluk M."/>
            <person name="Odee D.W."/>
            <person name="Kenicer G."/>
            <person name="Young J.P.W."/>
            <person name="Reis V.M."/>
            <person name="Zilli J."/>
            <person name="James E.K."/>
        </authorList>
    </citation>
    <scope>NUCLEOTIDE SEQUENCE [LARGE SCALE GENOMIC DNA]</scope>
    <source>
        <strain evidence="7 8">JPY164</strain>
    </source>
</reference>
<dbReference type="PANTHER" id="PTHR10201">
    <property type="entry name" value="MATRIX METALLOPROTEINASE"/>
    <property type="match status" value="1"/>
</dbReference>
<organism evidence="7 8">
    <name type="scientific">Paraburkholderia guartelaensis</name>
    <dbReference type="NCBI Taxonomy" id="2546446"/>
    <lineage>
        <taxon>Bacteria</taxon>
        <taxon>Pseudomonadati</taxon>
        <taxon>Pseudomonadota</taxon>
        <taxon>Betaproteobacteria</taxon>
        <taxon>Burkholderiales</taxon>
        <taxon>Burkholderiaceae</taxon>
        <taxon>Paraburkholderia</taxon>
    </lineage>
</organism>
<dbReference type="SMART" id="SM00235">
    <property type="entry name" value="ZnMc"/>
    <property type="match status" value="1"/>
</dbReference>
<keyword evidence="2" id="KW-0479">Metal-binding</keyword>
<dbReference type="SUPFAM" id="SSF75005">
    <property type="entry name" value="Arabinanase/levansucrase/invertase"/>
    <property type="match status" value="1"/>
</dbReference>
<sequence>MKGGDWARKSAFSWSFSGNVPGVGGSNVVVPILRRAFGTWSTATPLLRFAQVTNGADIRINVGLLGPNIAGLTTPDGRQITITNGFAFAPTAASGSPSLLNVVTHEIGHALGLLHANTGNSIMFPTTSAQETLSRDDFDGIRALYGWPGQTPLNFTTEQAPALCVCGDTLAMVWRGGGDNRNIWIATSDDGLHWTQQRAFTDVGTIGGPALAWDGSRLWMVWRGTGNDQGLYFKTSRDFFVHDNPAQAPLSFAGSSHGPRIAIVRGVPTMVWKGINNDHQIYFSEFRSGRWQGQQIIPGVGTAAAPAICQDINGGIRLLWRGVPNDQALYTTAAPPGSYAWAPQSTLTWYLLGNGTTVPVSSGTAGSWGGPSLTVETSQPNFTTSGESVIHAAWRGIDGDQGLYFSQLARDQTGAAGESLNWSSQAKIPNVGSSQPPSIVSFKRQLVLAWKGVENDTRVYAIST</sequence>
<evidence type="ECO:0000256" key="1">
    <source>
        <dbReference type="ARBA" id="ARBA00022670"/>
    </source>
</evidence>
<dbReference type="EC" id="3.4.24.-" evidence="7"/>
<dbReference type="PRINTS" id="PR00138">
    <property type="entry name" value="MATRIXIN"/>
</dbReference>
<dbReference type="PANTHER" id="PTHR10201:SF323">
    <property type="entry name" value="MATRIX METALLOPROTEINASE-21"/>
    <property type="match status" value="1"/>
</dbReference>
<dbReference type="Gene3D" id="2.115.10.20">
    <property type="entry name" value="Glycosyl hydrolase domain, family 43"/>
    <property type="match status" value="1"/>
</dbReference>
<dbReference type="InterPro" id="IPR006026">
    <property type="entry name" value="Peptidase_Metallo"/>
</dbReference>
<protein>
    <submittedName>
        <fullName evidence="7">Matrixin family metalloprotease</fullName>
        <ecNumber evidence="7">3.4.24.-</ecNumber>
    </submittedName>
</protein>
<evidence type="ECO:0000256" key="5">
    <source>
        <dbReference type="ARBA" id="ARBA00023049"/>
    </source>
</evidence>
<comment type="caution">
    <text evidence="7">The sequence shown here is derived from an EMBL/GenBank/DDBJ whole genome shotgun (WGS) entry which is preliminary data.</text>
</comment>
<keyword evidence="1" id="KW-0645">Protease</keyword>
<evidence type="ECO:0000313" key="8">
    <source>
        <dbReference type="Proteomes" id="UP001390669"/>
    </source>
</evidence>
<dbReference type="InterPro" id="IPR023296">
    <property type="entry name" value="Glyco_hydro_beta-prop_sf"/>
</dbReference>